<evidence type="ECO:0000256" key="2">
    <source>
        <dbReference type="ARBA" id="ARBA00023027"/>
    </source>
</evidence>
<dbReference type="InterPro" id="IPR036291">
    <property type="entry name" value="NAD(P)-bd_dom_sf"/>
</dbReference>
<dbReference type="Pfam" id="PF03446">
    <property type="entry name" value="NAD_binding_2"/>
    <property type="match status" value="1"/>
</dbReference>
<evidence type="ECO:0000259" key="4">
    <source>
        <dbReference type="Pfam" id="PF14833"/>
    </source>
</evidence>
<gene>
    <name evidence="5" type="ORF">GXW78_10860</name>
</gene>
<dbReference type="SUPFAM" id="SSF48179">
    <property type="entry name" value="6-phosphogluconate dehydrogenase C-terminal domain-like"/>
    <property type="match status" value="1"/>
</dbReference>
<dbReference type="InterPro" id="IPR008927">
    <property type="entry name" value="6-PGluconate_DH-like_C_sf"/>
</dbReference>
<sequence>MPLNVGCIGIGLMGEAMARRLLERGHRVTAWNLEPERLDTIVPHGAAVAASPAAVAEAADCVLMCVLHTEAVANCVFGPGGIAEAGPQPGKILVDVSTIDPQATRDMAGRLRGATGMRWVDAPASGGIKAAREGSLALMLGGAEEDVADAMPLLRELGSGLTRMGPVGAGQTTKVINQAIVGTGFVLLAEALALAEAAGLDTAKLPEALAGGFADSALLRHRYPRMQQRNFDPPTGYARQLNKDMQAVLAFARHVEAALPLVSAAARQFEAFVAAGNAMADTSSVIRMYRPD</sequence>
<dbReference type="InterPro" id="IPR006115">
    <property type="entry name" value="6PGDH_NADP-bd"/>
</dbReference>
<protein>
    <submittedName>
        <fullName evidence="5">NAD(P)-dependent oxidoreductase</fullName>
    </submittedName>
</protein>
<organism evidence="5 6">
    <name type="scientific">Neoroseomonas terrae</name>
    <dbReference type="NCBI Taxonomy" id="424799"/>
    <lineage>
        <taxon>Bacteria</taxon>
        <taxon>Pseudomonadati</taxon>
        <taxon>Pseudomonadota</taxon>
        <taxon>Alphaproteobacteria</taxon>
        <taxon>Acetobacterales</taxon>
        <taxon>Acetobacteraceae</taxon>
        <taxon>Neoroseomonas</taxon>
    </lineage>
</organism>
<dbReference type="Gene3D" id="1.10.1040.10">
    <property type="entry name" value="N-(1-d-carboxylethyl)-l-norvaline Dehydrogenase, domain 2"/>
    <property type="match status" value="1"/>
</dbReference>
<feature type="domain" description="6-phosphogluconate dehydrogenase NADP-binding" evidence="3">
    <location>
        <begin position="4"/>
        <end position="163"/>
    </location>
</feature>
<name>A0ABS5EGK9_9PROT</name>
<keyword evidence="2" id="KW-0520">NAD</keyword>
<keyword evidence="1" id="KW-0560">Oxidoreductase</keyword>
<dbReference type="Proteomes" id="UP000698752">
    <property type="component" value="Unassembled WGS sequence"/>
</dbReference>
<evidence type="ECO:0000259" key="3">
    <source>
        <dbReference type="Pfam" id="PF03446"/>
    </source>
</evidence>
<keyword evidence="6" id="KW-1185">Reference proteome</keyword>
<dbReference type="InterPro" id="IPR015815">
    <property type="entry name" value="HIBADH-related"/>
</dbReference>
<dbReference type="PANTHER" id="PTHR43060">
    <property type="entry name" value="3-HYDROXYISOBUTYRATE DEHYDROGENASE-LIKE 1, MITOCHONDRIAL-RELATED"/>
    <property type="match status" value="1"/>
</dbReference>
<evidence type="ECO:0000313" key="6">
    <source>
        <dbReference type="Proteomes" id="UP000698752"/>
    </source>
</evidence>
<accession>A0ABS5EGK9</accession>
<dbReference type="SUPFAM" id="SSF51735">
    <property type="entry name" value="NAD(P)-binding Rossmann-fold domains"/>
    <property type="match status" value="1"/>
</dbReference>
<dbReference type="Gene3D" id="3.40.50.720">
    <property type="entry name" value="NAD(P)-binding Rossmann-like Domain"/>
    <property type="match status" value="1"/>
</dbReference>
<proteinExistence type="predicted"/>
<dbReference type="InterPro" id="IPR013328">
    <property type="entry name" value="6PGD_dom2"/>
</dbReference>
<feature type="domain" description="3-hydroxyisobutyrate dehydrogenase-like NAD-binding" evidence="4">
    <location>
        <begin position="168"/>
        <end position="289"/>
    </location>
</feature>
<dbReference type="EMBL" id="JAAEDI010000010">
    <property type="protein sequence ID" value="MBR0650164.1"/>
    <property type="molecule type" value="Genomic_DNA"/>
</dbReference>
<comment type="caution">
    <text evidence="5">The sequence shown here is derived from an EMBL/GenBank/DDBJ whole genome shotgun (WGS) entry which is preliminary data.</text>
</comment>
<reference evidence="6" key="1">
    <citation type="journal article" date="2021" name="Syst. Appl. Microbiol.">
        <title>Roseomonas hellenica sp. nov., isolated from roots of wild-growing Alkanna tinctoria.</title>
        <authorList>
            <person name="Rat A."/>
            <person name="Naranjo H.D."/>
            <person name="Lebbe L."/>
            <person name="Cnockaert M."/>
            <person name="Krigas N."/>
            <person name="Grigoriadou K."/>
            <person name="Maloupa E."/>
            <person name="Willems A."/>
        </authorList>
    </citation>
    <scope>NUCLEOTIDE SEQUENCE [LARGE SCALE GENOMIC DNA]</scope>
    <source>
        <strain evidence="6">LMG 31159</strain>
    </source>
</reference>
<dbReference type="PANTHER" id="PTHR43060:SF15">
    <property type="entry name" value="3-HYDROXYISOBUTYRATE DEHYDROGENASE-LIKE 1, MITOCHONDRIAL-RELATED"/>
    <property type="match status" value="1"/>
</dbReference>
<evidence type="ECO:0000256" key="1">
    <source>
        <dbReference type="ARBA" id="ARBA00023002"/>
    </source>
</evidence>
<dbReference type="RefSeq" id="WP_211868679.1">
    <property type="nucleotide sequence ID" value="NZ_JAAEDI010000010.1"/>
</dbReference>
<dbReference type="PIRSF" id="PIRSF000103">
    <property type="entry name" value="HIBADH"/>
    <property type="match status" value="1"/>
</dbReference>
<evidence type="ECO:0000313" key="5">
    <source>
        <dbReference type="EMBL" id="MBR0650164.1"/>
    </source>
</evidence>
<dbReference type="InterPro" id="IPR029154">
    <property type="entry name" value="HIBADH-like_NADP-bd"/>
</dbReference>
<dbReference type="Pfam" id="PF14833">
    <property type="entry name" value="NAD_binding_11"/>
    <property type="match status" value="1"/>
</dbReference>